<dbReference type="SUPFAM" id="SSF52279">
    <property type="entry name" value="Beta-D-glucan exohydrolase, C-terminal domain"/>
    <property type="match status" value="1"/>
</dbReference>
<dbReference type="InterPro" id="IPR017853">
    <property type="entry name" value="GH"/>
</dbReference>
<keyword evidence="3" id="KW-0119">Carbohydrate metabolism</keyword>
<dbReference type="Gene3D" id="3.20.20.300">
    <property type="entry name" value="Glycoside hydrolase, family 3, N-terminal domain"/>
    <property type="match status" value="1"/>
</dbReference>
<comment type="caution">
    <text evidence="6">The sequence shown here is derived from an EMBL/GenBank/DDBJ whole genome shotgun (WGS) entry which is preliminary data.</text>
</comment>
<sequence>MRLADKSSIETIINEMSLEEKLTLLTGESEFKGPALEKYGIPSVYYLDGGTGANYMQMVLDAYGRLKNITDGGEAIFGNIFAPVPTIIDCLLNPEKEKDVKNPQLLEDIAEMRKMMEEYIPGGELPGCFPPGVVFGATWDPENIYESGRALGKEAHYFNIDVLLGTPNVNIHRDPLGGRMFEGYSEDPCLVSKLAPAFVKGIQDEGIIANVKHFAANNQETDRRTVNEHIPERALQEIYFPGFKACVQEGGCKTVMSAYNAINGEYCALNKWLLTDVLKKEWDFDGFVVSDWTAAYDQVKAWNAGNDMDMPGPRSIKGVLEAAERGELDEEKVNDSVRRYLNIILEMPVMKGRRYNHIDRAGSARAAYNSIKEAIVLLKNEGGTLPLDREKGVCFFGEKSRQFLESGSGSANVVTSESTSLYETMVQKLGCDRVSFEEITDNTDTVVITVGIVGQEGFDRAEMNVTASDRIMLKRALGEAKAKNKKTVVILNVCGPVDVSDYVDDVDAMLCIFIPGMEGGHAVADALLGEFSPSGKLPVTFPKHYRDVPSCSNFPGRNKEVWYGEGIFVGYRYYDYRGIEPRYPFGYGLSYTTFEIEGAKTDKNILNKDRDDDKITVTVNVKNTGNMTGKEVVQLYIGEKNPALVKPPKELKDFRKVEVAPGEVRQVVFVVTAAELASYDDAAGKWVVQPDEYTLYIGTSSRDIAAELKIQAEGWNAFGISADTPLGVIAATPGALDKMLEFIPDGILTREMVELQVLFQDTDSLEGYWKAAVESLLDLPEEEKKKLYESLLNAMNAFVV</sequence>
<gene>
    <name evidence="6" type="ORF">C7383_10771</name>
</gene>
<dbReference type="PANTHER" id="PTHR42715:SF10">
    <property type="entry name" value="BETA-GLUCOSIDASE"/>
    <property type="match status" value="1"/>
</dbReference>
<evidence type="ECO:0000256" key="2">
    <source>
        <dbReference type="ARBA" id="ARBA00022801"/>
    </source>
</evidence>
<dbReference type="Pfam" id="PF14310">
    <property type="entry name" value="Fn3-like"/>
    <property type="match status" value="1"/>
</dbReference>
<dbReference type="Pfam" id="PF01915">
    <property type="entry name" value="Glyco_hydro_3_C"/>
    <property type="match status" value="1"/>
</dbReference>
<feature type="domain" description="Fibronectin type III-like" evidence="5">
    <location>
        <begin position="631"/>
        <end position="701"/>
    </location>
</feature>
<dbReference type="GO" id="GO:0005975">
    <property type="term" value="P:carbohydrate metabolic process"/>
    <property type="evidence" value="ECO:0007669"/>
    <property type="project" value="InterPro"/>
</dbReference>
<dbReference type="PROSITE" id="PS00775">
    <property type="entry name" value="GLYCOSYL_HYDROL_F3"/>
    <property type="match status" value="1"/>
</dbReference>
<dbReference type="InterPro" id="IPR001764">
    <property type="entry name" value="Glyco_hydro_3_N"/>
</dbReference>
<dbReference type="Proteomes" id="UP000245412">
    <property type="component" value="Unassembled WGS sequence"/>
</dbReference>
<comment type="similarity">
    <text evidence="1 4">Belongs to the glycosyl hydrolase 3 family.</text>
</comment>
<dbReference type="SMART" id="SM01217">
    <property type="entry name" value="Fn3_like"/>
    <property type="match status" value="1"/>
</dbReference>
<organism evidence="6 7">
    <name type="scientific">Murimonas intestini</name>
    <dbReference type="NCBI Taxonomy" id="1337051"/>
    <lineage>
        <taxon>Bacteria</taxon>
        <taxon>Bacillati</taxon>
        <taxon>Bacillota</taxon>
        <taxon>Clostridia</taxon>
        <taxon>Lachnospirales</taxon>
        <taxon>Lachnospiraceae</taxon>
        <taxon>Murimonas</taxon>
    </lineage>
</organism>
<evidence type="ECO:0000256" key="3">
    <source>
        <dbReference type="ARBA" id="ARBA00023277"/>
    </source>
</evidence>
<evidence type="ECO:0000256" key="4">
    <source>
        <dbReference type="RuleBase" id="RU361161"/>
    </source>
</evidence>
<keyword evidence="7" id="KW-1185">Reference proteome</keyword>
<dbReference type="EMBL" id="QGGY01000007">
    <property type="protein sequence ID" value="PWJ75064.1"/>
    <property type="molecule type" value="Genomic_DNA"/>
</dbReference>
<dbReference type="RefSeq" id="WP_109626809.1">
    <property type="nucleotide sequence ID" value="NZ_JANKBI010000007.1"/>
</dbReference>
<protein>
    <submittedName>
        <fullName evidence="6">Beta-glucosidase</fullName>
    </submittedName>
</protein>
<evidence type="ECO:0000313" key="6">
    <source>
        <dbReference type="EMBL" id="PWJ75064.1"/>
    </source>
</evidence>
<name>A0AB73T304_9FIRM</name>
<dbReference type="InterPro" id="IPR036962">
    <property type="entry name" value="Glyco_hydro_3_N_sf"/>
</dbReference>
<dbReference type="AlphaFoldDB" id="A0AB73T304"/>
<keyword evidence="4" id="KW-0326">Glycosidase</keyword>
<dbReference type="PANTHER" id="PTHR42715">
    <property type="entry name" value="BETA-GLUCOSIDASE"/>
    <property type="match status" value="1"/>
</dbReference>
<dbReference type="GO" id="GO:0008422">
    <property type="term" value="F:beta-glucosidase activity"/>
    <property type="evidence" value="ECO:0007669"/>
    <property type="project" value="UniProtKB-ARBA"/>
</dbReference>
<dbReference type="InterPro" id="IPR013783">
    <property type="entry name" value="Ig-like_fold"/>
</dbReference>
<dbReference type="SUPFAM" id="SSF51445">
    <property type="entry name" value="(Trans)glycosidases"/>
    <property type="match status" value="1"/>
</dbReference>
<proteinExistence type="inferred from homology"/>
<evidence type="ECO:0000259" key="5">
    <source>
        <dbReference type="SMART" id="SM01217"/>
    </source>
</evidence>
<dbReference type="InterPro" id="IPR019800">
    <property type="entry name" value="Glyco_hydro_3_AS"/>
</dbReference>
<dbReference type="InterPro" id="IPR036881">
    <property type="entry name" value="Glyco_hydro_3_C_sf"/>
</dbReference>
<dbReference type="InterPro" id="IPR002772">
    <property type="entry name" value="Glyco_hydro_3_C"/>
</dbReference>
<dbReference type="Pfam" id="PF00933">
    <property type="entry name" value="Glyco_hydro_3"/>
    <property type="match status" value="1"/>
</dbReference>
<evidence type="ECO:0000256" key="1">
    <source>
        <dbReference type="ARBA" id="ARBA00005336"/>
    </source>
</evidence>
<keyword evidence="2 4" id="KW-0378">Hydrolase</keyword>
<dbReference type="Gene3D" id="2.60.40.10">
    <property type="entry name" value="Immunoglobulins"/>
    <property type="match status" value="1"/>
</dbReference>
<dbReference type="InterPro" id="IPR050288">
    <property type="entry name" value="Cellulose_deg_GH3"/>
</dbReference>
<accession>A0AB73T304</accession>
<dbReference type="Gene3D" id="3.40.50.1700">
    <property type="entry name" value="Glycoside hydrolase family 3 C-terminal domain"/>
    <property type="match status" value="1"/>
</dbReference>
<dbReference type="InterPro" id="IPR026891">
    <property type="entry name" value="Fn3-like"/>
</dbReference>
<reference evidence="6 7" key="1">
    <citation type="submission" date="2018-05" db="EMBL/GenBank/DDBJ databases">
        <authorList>
            <person name="Goeker M."/>
            <person name="Huntemann M."/>
            <person name="Clum A."/>
            <person name="Pillay M."/>
            <person name="Palaniappan K."/>
            <person name="Varghese N."/>
            <person name="Mikhailova N."/>
            <person name="Stamatis D."/>
            <person name="Reddy T."/>
            <person name="Daum C."/>
            <person name="Shapiro N."/>
            <person name="Ivanova N."/>
            <person name="Kyrpides N."/>
            <person name="Woyke T."/>
        </authorList>
    </citation>
    <scope>NUCLEOTIDE SEQUENCE [LARGE SCALE GENOMIC DNA]</scope>
    <source>
        <strain evidence="6 7">DSM 26524</strain>
    </source>
</reference>
<dbReference type="FunFam" id="2.60.40.10:FF:000495">
    <property type="entry name" value="Periplasmic beta-glucosidase"/>
    <property type="match status" value="1"/>
</dbReference>
<evidence type="ECO:0000313" key="7">
    <source>
        <dbReference type="Proteomes" id="UP000245412"/>
    </source>
</evidence>